<sequence>MQPTITFPHGYGRTKYNIGQRTKQGKIIGIEYYPLESLLAGSCSYGYRYKVMTSDTNNEVKMLEENQIVPLSPQELEAEILSEVDWYLLQLVLLQQELGADLKINTPFGKVHPPISTTKRTSDSASRLSEPIKEKVAA</sequence>
<dbReference type="RefSeq" id="WP_281486340.1">
    <property type="nucleotide sequence ID" value="NZ_CP124544.1"/>
</dbReference>
<dbReference type="EMBL" id="CP124544">
    <property type="protein sequence ID" value="WGV29145.1"/>
    <property type="molecule type" value="Genomic_DNA"/>
</dbReference>
<dbReference type="Proteomes" id="UP001223520">
    <property type="component" value="Plasmid unnamed1"/>
</dbReference>
<geneLocation type="plasmid" evidence="2 3">
    <name>unnamed1</name>
</geneLocation>
<dbReference type="AlphaFoldDB" id="A0AAJ6PCQ2"/>
<feature type="compositionally biased region" description="Polar residues" evidence="1">
    <location>
        <begin position="115"/>
        <end position="127"/>
    </location>
</feature>
<gene>
    <name evidence="2" type="ORF">QI031_30545</name>
</gene>
<dbReference type="KEGG" id="hbq:QI031_30545"/>
<evidence type="ECO:0000313" key="3">
    <source>
        <dbReference type="Proteomes" id="UP001223520"/>
    </source>
</evidence>
<evidence type="ECO:0000256" key="1">
    <source>
        <dbReference type="SAM" id="MobiDB-lite"/>
    </source>
</evidence>
<feature type="region of interest" description="Disordered" evidence="1">
    <location>
        <begin position="114"/>
        <end position="138"/>
    </location>
</feature>
<evidence type="ECO:0000313" key="2">
    <source>
        <dbReference type="EMBL" id="WGV29145.1"/>
    </source>
</evidence>
<keyword evidence="3" id="KW-1185">Reference proteome</keyword>
<organism evidence="2 3">
    <name type="scientific">Halotia branconii CENA392</name>
    <dbReference type="NCBI Taxonomy" id="1539056"/>
    <lineage>
        <taxon>Bacteria</taxon>
        <taxon>Bacillati</taxon>
        <taxon>Cyanobacteriota</taxon>
        <taxon>Cyanophyceae</taxon>
        <taxon>Nostocales</taxon>
        <taxon>Nodulariaceae</taxon>
        <taxon>Halotia</taxon>
    </lineage>
</organism>
<accession>A0AAJ6PCQ2</accession>
<proteinExistence type="predicted"/>
<reference evidence="2 3" key="1">
    <citation type="journal article" date="2023" name="Limnol Oceanogr Lett">
        <title>Environmental adaptations by the intertidal Antarctic cyanobacterium Halotia branconii CENA392 as revealed using long-read genome sequencing.</title>
        <authorList>
            <person name="Dextro R.B."/>
            <person name="Delbaje E."/>
            <person name="Freitas P.N.N."/>
            <person name="Geraldes V."/>
            <person name="Pinto E."/>
            <person name="Long P.F."/>
            <person name="Fiore M.F."/>
        </authorList>
    </citation>
    <scope>NUCLEOTIDE SEQUENCE [LARGE SCALE GENOMIC DNA]</scope>
    <source>
        <strain evidence="2 3">CENA392</strain>
        <plasmid evidence="2 3">unnamed1</plasmid>
    </source>
</reference>
<keyword evidence="2" id="KW-0614">Plasmid</keyword>
<protein>
    <submittedName>
        <fullName evidence="2">Uncharacterized protein</fullName>
    </submittedName>
</protein>
<name>A0AAJ6PCQ2_9CYAN</name>